<dbReference type="InterPro" id="IPR011989">
    <property type="entry name" value="ARM-like"/>
</dbReference>
<dbReference type="AlphaFoldDB" id="A0AA47MRZ4"/>
<dbReference type="InterPro" id="IPR016024">
    <property type="entry name" value="ARM-type_fold"/>
</dbReference>
<keyword evidence="5" id="KW-0472">Membrane</keyword>
<dbReference type="Gene3D" id="3.30.310.10">
    <property type="entry name" value="TATA-Binding Protein"/>
    <property type="match status" value="1"/>
</dbReference>
<dbReference type="EMBL" id="JAOPHQ010002897">
    <property type="protein sequence ID" value="KAK0145044.1"/>
    <property type="molecule type" value="Genomic_DNA"/>
</dbReference>
<dbReference type="GO" id="GO:0006886">
    <property type="term" value="P:intracellular protein transport"/>
    <property type="evidence" value="ECO:0007669"/>
    <property type="project" value="InterPro"/>
</dbReference>
<comment type="subcellular location">
    <subcellularLocation>
        <location evidence="1">Endomembrane system</location>
        <topology evidence="1">Peripheral membrane protein</topology>
    </subcellularLocation>
</comment>
<protein>
    <submittedName>
        <fullName evidence="8">AP-4 complex subunit beta-1</fullName>
    </submittedName>
</protein>
<evidence type="ECO:0000259" key="7">
    <source>
        <dbReference type="SMART" id="SM01020"/>
    </source>
</evidence>
<evidence type="ECO:0000256" key="2">
    <source>
        <dbReference type="ARBA" id="ARBA00006613"/>
    </source>
</evidence>
<evidence type="ECO:0000256" key="4">
    <source>
        <dbReference type="ARBA" id="ARBA00022927"/>
    </source>
</evidence>
<evidence type="ECO:0000313" key="9">
    <source>
        <dbReference type="Proteomes" id="UP001174136"/>
    </source>
</evidence>
<dbReference type="SUPFAM" id="SSF48371">
    <property type="entry name" value="ARM repeat"/>
    <property type="match status" value="1"/>
</dbReference>
<dbReference type="FunFam" id="1.25.10.10:FF:000151">
    <property type="entry name" value="AP complex subunit beta"/>
    <property type="match status" value="1"/>
</dbReference>
<dbReference type="PANTHER" id="PTHR11134">
    <property type="entry name" value="ADAPTOR COMPLEX SUBUNIT BETA FAMILY MEMBER"/>
    <property type="match status" value="1"/>
</dbReference>
<dbReference type="Proteomes" id="UP001174136">
    <property type="component" value="Unassembled WGS sequence"/>
</dbReference>
<dbReference type="InterPro" id="IPR002553">
    <property type="entry name" value="Clathrin/coatomer_adapt-like_N"/>
</dbReference>
<feature type="region of interest" description="Disordered" evidence="6">
    <location>
        <begin position="761"/>
        <end position="795"/>
    </location>
</feature>
<dbReference type="SMART" id="SM01020">
    <property type="entry name" value="B2-adapt-app_C"/>
    <property type="match status" value="1"/>
</dbReference>
<dbReference type="Pfam" id="PF01602">
    <property type="entry name" value="Adaptin_N"/>
    <property type="match status" value="1"/>
</dbReference>
<gene>
    <name evidence="8" type="primary">Ap4b1</name>
    <name evidence="8" type="ORF">N1851_016063</name>
</gene>
<organism evidence="8 9">
    <name type="scientific">Merluccius polli</name>
    <name type="common">Benguela hake</name>
    <name type="synonym">Merluccius cadenati</name>
    <dbReference type="NCBI Taxonomy" id="89951"/>
    <lineage>
        <taxon>Eukaryota</taxon>
        <taxon>Metazoa</taxon>
        <taxon>Chordata</taxon>
        <taxon>Craniata</taxon>
        <taxon>Vertebrata</taxon>
        <taxon>Euteleostomi</taxon>
        <taxon>Actinopterygii</taxon>
        <taxon>Neopterygii</taxon>
        <taxon>Teleostei</taxon>
        <taxon>Neoteleostei</taxon>
        <taxon>Acanthomorphata</taxon>
        <taxon>Zeiogadaria</taxon>
        <taxon>Gadariae</taxon>
        <taxon>Gadiformes</taxon>
        <taxon>Gadoidei</taxon>
        <taxon>Merlucciidae</taxon>
        <taxon>Merluccius</taxon>
    </lineage>
</organism>
<dbReference type="InterPro" id="IPR015151">
    <property type="entry name" value="B-adaptin_app_sub_C"/>
</dbReference>
<feature type="compositionally biased region" description="Basic and acidic residues" evidence="6">
    <location>
        <begin position="763"/>
        <end position="787"/>
    </location>
</feature>
<dbReference type="GO" id="GO:0016192">
    <property type="term" value="P:vesicle-mediated transport"/>
    <property type="evidence" value="ECO:0007669"/>
    <property type="project" value="InterPro"/>
</dbReference>
<dbReference type="Gene3D" id="1.25.10.10">
    <property type="entry name" value="Leucine-rich Repeat Variant"/>
    <property type="match status" value="1"/>
</dbReference>
<evidence type="ECO:0000256" key="1">
    <source>
        <dbReference type="ARBA" id="ARBA00004184"/>
    </source>
</evidence>
<dbReference type="GO" id="GO:0012505">
    <property type="term" value="C:endomembrane system"/>
    <property type="evidence" value="ECO:0007669"/>
    <property type="project" value="UniProtKB-SubCell"/>
</dbReference>
<evidence type="ECO:0000256" key="3">
    <source>
        <dbReference type="ARBA" id="ARBA00022448"/>
    </source>
</evidence>
<dbReference type="InterPro" id="IPR012295">
    <property type="entry name" value="TBP_dom_sf"/>
</dbReference>
<proteinExistence type="inferred from homology"/>
<dbReference type="InterPro" id="IPR026739">
    <property type="entry name" value="AP_beta"/>
</dbReference>
<evidence type="ECO:0000256" key="6">
    <source>
        <dbReference type="SAM" id="MobiDB-lite"/>
    </source>
</evidence>
<keyword evidence="3" id="KW-0813">Transport</keyword>
<comment type="similarity">
    <text evidence="2">Belongs to the adaptor complexes large subunit family.</text>
</comment>
<reference evidence="8" key="1">
    <citation type="journal article" date="2023" name="Front. Mar. Sci.">
        <title>A new Merluccius polli reference genome to investigate the effects of global change in West African waters.</title>
        <authorList>
            <person name="Mateo J.L."/>
            <person name="Blanco-Fernandez C."/>
            <person name="Garcia-Vazquez E."/>
            <person name="Machado-Schiaffino G."/>
        </authorList>
    </citation>
    <scope>NUCLEOTIDE SEQUENCE</scope>
    <source>
        <strain evidence="8">C29</strain>
        <tissue evidence="8">Fin</tissue>
    </source>
</reference>
<accession>A0AA47MRZ4</accession>
<keyword evidence="4" id="KW-0653">Protein transport</keyword>
<dbReference type="GO" id="GO:0030131">
    <property type="term" value="C:clathrin adaptor complex"/>
    <property type="evidence" value="ECO:0007669"/>
    <property type="project" value="InterPro"/>
</dbReference>
<comment type="caution">
    <text evidence="8">The sequence shown here is derived from an EMBL/GenBank/DDBJ whole genome shotgun (WGS) entry which is preliminary data.</text>
</comment>
<feature type="domain" description="Beta-adaptin appendage C-terminal subdomain" evidence="7">
    <location>
        <begin position="643"/>
        <end position="813"/>
    </location>
</feature>
<evidence type="ECO:0000256" key="5">
    <source>
        <dbReference type="ARBA" id="ARBA00023136"/>
    </source>
</evidence>
<keyword evidence="9" id="KW-1185">Reference proteome</keyword>
<name>A0AA47MRZ4_MERPO</name>
<feature type="region of interest" description="Disordered" evidence="6">
    <location>
        <begin position="570"/>
        <end position="591"/>
    </location>
</feature>
<sequence length="818" mass="89839">MPYLGGEEAVKELRRALSNPHVQADHLRYRNTILKVIRVMSQGVDVAGLFSEMVKACATVDVVQKKLVYVFLCSYASLNPELSLLVINTLRKDCQDPNPMVRSLALRNMTNLRLPSLVEYVEQPLMAGLRDRAACVRRVAVLGWAKLHNLQPHTDIDAAVVNELYSMLRDGDPVVMVNCLRALEEMLKEEGGVAVNKAIAYHLLNRLKECDVWGQCEVLRVLQRYRPQTEEELFDILSLLDPSLLSPHVPVMAATLGLFLSLCSPGLPAVSMAALERTQGPLLAACGSASQEMKFTALCHIQLLLRSLPGLMGAHYKRFFCGYAEPAYIKQRKMQVLVELVNDDNVGLVLDELKGYCTDVSPNTAQAAISAIGRIGRSYSDRCLEILTGLLGLKQEHITSVVVQTMQDLVWVCPQCSDSVCEALGGCEDTLQDSQGRQALLWLLGVHGERVSGAPYVLEAFVEQVRSELSAGVKTELLSATMRVFLCRPAETQDTLGRLLHYCIEEETDMCVRDQALLYYRLLHCGIEETRAVLQGRRSDPSLGVLIGRPAEPVSQWASSFNTLEPLRQGDAGTHSAAQGAPNHVTLDPKPSIDLCDPLNSSQDGGETLNRALPPAAAADSVSLLLPAPYAGLLAPCSGGSQLSLSLSPALSPEEFECLWLGGLQDPHAERGAREQKEEEDCVCVQESVRVSFVPHRSSPRGLQAALKLVNIQTMAFTPPHTLPWRVYLYTHTRWKSPIPSPPCEDTQTLVLGELLYTGGESGRVEDKDEKREGGEQRKGGSEEGRVKVTVKQQPRDDEAMRGFLLVLNATLHTVSSS</sequence>
<evidence type="ECO:0000313" key="8">
    <source>
        <dbReference type="EMBL" id="KAK0145044.1"/>
    </source>
</evidence>